<keyword evidence="2" id="KW-1185">Reference proteome</keyword>
<dbReference type="SUPFAM" id="SSF55298">
    <property type="entry name" value="YjgF-like"/>
    <property type="match status" value="1"/>
</dbReference>
<dbReference type="Pfam" id="PF01042">
    <property type="entry name" value="Ribonuc_L-PSP"/>
    <property type="match status" value="1"/>
</dbReference>
<comment type="caution">
    <text evidence="1">The sequence shown here is derived from an EMBL/GenBank/DDBJ whole genome shotgun (WGS) entry which is preliminary data.</text>
</comment>
<accession>A0A8H6E3T4</accession>
<dbReference type="AlphaFoldDB" id="A0A8H6E3T4"/>
<dbReference type="InterPro" id="IPR006175">
    <property type="entry name" value="YjgF/YER057c/UK114"/>
</dbReference>
<reference evidence="1 2" key="1">
    <citation type="submission" date="2019-04" db="EMBL/GenBank/DDBJ databases">
        <title>Aspergillus burnettii sp. nov., novel species from soil in southeast Queensland.</title>
        <authorList>
            <person name="Gilchrist C.L.M."/>
            <person name="Pitt J.I."/>
            <person name="Lange L."/>
            <person name="Lacey H.J."/>
            <person name="Vuong D."/>
            <person name="Midgley D.J."/>
            <person name="Greenfield P."/>
            <person name="Bradbury M."/>
            <person name="Lacey E."/>
            <person name="Busk P.K."/>
            <person name="Pilgaard B."/>
            <person name="Chooi Y.H."/>
            <person name="Piggott A.M."/>
        </authorList>
    </citation>
    <scope>NUCLEOTIDE SEQUENCE [LARGE SCALE GENOMIC DNA]</scope>
    <source>
        <strain evidence="1 2">FRR 5400</strain>
    </source>
</reference>
<name>A0A8H6E3T4_PETAA</name>
<feature type="non-terminal residue" evidence="1">
    <location>
        <position position="1"/>
    </location>
</feature>
<dbReference type="EMBL" id="SPNV01000259">
    <property type="protein sequence ID" value="KAF5857403.1"/>
    <property type="molecule type" value="Genomic_DNA"/>
</dbReference>
<protein>
    <submittedName>
        <fullName evidence="1">Uncharacterized protein</fullName>
    </submittedName>
</protein>
<dbReference type="InterPro" id="IPR035959">
    <property type="entry name" value="RutC-like_sf"/>
</dbReference>
<dbReference type="Gene3D" id="3.30.1330.40">
    <property type="entry name" value="RutC-like"/>
    <property type="match status" value="1"/>
</dbReference>
<gene>
    <name evidence="1" type="ORF">ETB97_005787</name>
</gene>
<sequence length="86" mass="9741">FGEANRQSYWYSSAVRAGDQIHRAGQDAIYNISKLVPEQIEQAFVNVDTALKGAGSKGWPQVYRINSYHIQLDQEAQDAMVRNLKK</sequence>
<organism evidence="1 2">
    <name type="scientific">Petromyces alliaceus</name>
    <name type="common">Aspergillus alliaceus</name>
    <dbReference type="NCBI Taxonomy" id="209559"/>
    <lineage>
        <taxon>Eukaryota</taxon>
        <taxon>Fungi</taxon>
        <taxon>Dikarya</taxon>
        <taxon>Ascomycota</taxon>
        <taxon>Pezizomycotina</taxon>
        <taxon>Eurotiomycetes</taxon>
        <taxon>Eurotiomycetidae</taxon>
        <taxon>Eurotiales</taxon>
        <taxon>Aspergillaceae</taxon>
        <taxon>Aspergillus</taxon>
        <taxon>Aspergillus subgen. Circumdati</taxon>
    </lineage>
</organism>
<evidence type="ECO:0000313" key="2">
    <source>
        <dbReference type="Proteomes" id="UP000541154"/>
    </source>
</evidence>
<dbReference type="Proteomes" id="UP000541154">
    <property type="component" value="Unassembled WGS sequence"/>
</dbReference>
<proteinExistence type="predicted"/>
<evidence type="ECO:0000313" key="1">
    <source>
        <dbReference type="EMBL" id="KAF5857403.1"/>
    </source>
</evidence>